<dbReference type="SMART" id="SM00829">
    <property type="entry name" value="PKS_ER"/>
    <property type="match status" value="1"/>
</dbReference>
<evidence type="ECO:0000313" key="3">
    <source>
        <dbReference type="EMBL" id="KAH7309798.1"/>
    </source>
</evidence>
<evidence type="ECO:0000256" key="1">
    <source>
        <dbReference type="SAM" id="MobiDB-lite"/>
    </source>
</evidence>
<name>A0A8K0SMT6_9HYPO</name>
<dbReference type="InterPro" id="IPR011032">
    <property type="entry name" value="GroES-like_sf"/>
</dbReference>
<dbReference type="GO" id="GO:0005739">
    <property type="term" value="C:mitochondrion"/>
    <property type="evidence" value="ECO:0007669"/>
    <property type="project" value="TreeGrafter"/>
</dbReference>
<dbReference type="InterPro" id="IPR020843">
    <property type="entry name" value="ER"/>
</dbReference>
<dbReference type="InterPro" id="IPR050700">
    <property type="entry name" value="YIM1/Zinc_Alcohol_DH_Fams"/>
</dbReference>
<dbReference type="Pfam" id="PF13602">
    <property type="entry name" value="ADH_zinc_N_2"/>
    <property type="match status" value="1"/>
</dbReference>
<dbReference type="PANTHER" id="PTHR11695:SF294">
    <property type="entry name" value="RETICULON-4-INTERACTING PROTEIN 1, MITOCHONDRIAL"/>
    <property type="match status" value="1"/>
</dbReference>
<protein>
    <recommendedName>
        <fullName evidence="2">Enoyl reductase (ER) domain-containing protein</fullName>
    </recommendedName>
</protein>
<evidence type="ECO:0000313" key="4">
    <source>
        <dbReference type="Proteomes" id="UP000813444"/>
    </source>
</evidence>
<accession>A0A8K0SMT6</accession>
<dbReference type="Proteomes" id="UP000813444">
    <property type="component" value="Unassembled WGS sequence"/>
</dbReference>
<dbReference type="InterPro" id="IPR013154">
    <property type="entry name" value="ADH-like_N"/>
</dbReference>
<dbReference type="GO" id="GO:0016491">
    <property type="term" value="F:oxidoreductase activity"/>
    <property type="evidence" value="ECO:0007669"/>
    <property type="project" value="InterPro"/>
</dbReference>
<gene>
    <name evidence="3" type="ORF">B0I35DRAFT_440643</name>
</gene>
<dbReference type="AlphaFoldDB" id="A0A8K0SMT6"/>
<keyword evidence="4" id="KW-1185">Reference proteome</keyword>
<dbReference type="InterPro" id="IPR036291">
    <property type="entry name" value="NAD(P)-bd_dom_sf"/>
</dbReference>
<dbReference type="CDD" id="cd08267">
    <property type="entry name" value="MDR1"/>
    <property type="match status" value="1"/>
</dbReference>
<dbReference type="OrthoDB" id="201656at2759"/>
<dbReference type="PANTHER" id="PTHR11695">
    <property type="entry name" value="ALCOHOL DEHYDROGENASE RELATED"/>
    <property type="match status" value="1"/>
</dbReference>
<dbReference type="Gene3D" id="3.90.180.10">
    <property type="entry name" value="Medium-chain alcohol dehydrogenases, catalytic domain"/>
    <property type="match status" value="1"/>
</dbReference>
<reference evidence="3" key="1">
    <citation type="journal article" date="2021" name="Nat. Commun.">
        <title>Genetic determinants of endophytism in the Arabidopsis root mycobiome.</title>
        <authorList>
            <person name="Mesny F."/>
            <person name="Miyauchi S."/>
            <person name="Thiergart T."/>
            <person name="Pickel B."/>
            <person name="Atanasova L."/>
            <person name="Karlsson M."/>
            <person name="Huettel B."/>
            <person name="Barry K.W."/>
            <person name="Haridas S."/>
            <person name="Chen C."/>
            <person name="Bauer D."/>
            <person name="Andreopoulos W."/>
            <person name="Pangilinan J."/>
            <person name="LaButti K."/>
            <person name="Riley R."/>
            <person name="Lipzen A."/>
            <person name="Clum A."/>
            <person name="Drula E."/>
            <person name="Henrissat B."/>
            <person name="Kohler A."/>
            <person name="Grigoriev I.V."/>
            <person name="Martin F.M."/>
            <person name="Hacquard S."/>
        </authorList>
    </citation>
    <scope>NUCLEOTIDE SEQUENCE</scope>
    <source>
        <strain evidence="3">MPI-CAGE-CH-0235</strain>
    </source>
</reference>
<dbReference type="Gene3D" id="3.40.50.720">
    <property type="entry name" value="NAD(P)-binding Rossmann-like Domain"/>
    <property type="match status" value="1"/>
</dbReference>
<dbReference type="SUPFAM" id="SSF50129">
    <property type="entry name" value="GroES-like"/>
    <property type="match status" value="1"/>
</dbReference>
<evidence type="ECO:0000259" key="2">
    <source>
        <dbReference type="SMART" id="SM00829"/>
    </source>
</evidence>
<sequence>MATDTTESIPATTSAPASTETASTMRAWQFASPGSLAKTLKLVDSVPSPAPPTAAGQIVVKVLSASLNPADYKVADMGLITRAVIALPKVPSMDLSGKVTAVAADVTDVSVGDLIMARVNPLKAQGALSDAVLLDRDHYTVVSPTSDVDQVAGIPTTGLTAYQCIQPYVKAGDKVFINGGSGGLGTAAVQIAKILGCHVTTSCSTGKVSLCKELGADEIIDYKKQDVAEYLKKGGQQYKLVLDNVGSAISTLYHATRHYMVKDAHYIQVGGEFSLGGILDLLWAQVRPGFLGGGRSRYAYKATSQKRDDMAQLATWMAEGKLKVVIDSAFEFEDAVKAVEKLKEGSSTGKIIVHVNAA</sequence>
<feature type="region of interest" description="Disordered" evidence="1">
    <location>
        <begin position="1"/>
        <end position="20"/>
    </location>
</feature>
<dbReference type="SUPFAM" id="SSF51735">
    <property type="entry name" value="NAD(P)-binding Rossmann-fold domains"/>
    <property type="match status" value="1"/>
</dbReference>
<dbReference type="Pfam" id="PF08240">
    <property type="entry name" value="ADH_N"/>
    <property type="match status" value="1"/>
</dbReference>
<organism evidence="3 4">
    <name type="scientific">Stachybotrys elegans</name>
    <dbReference type="NCBI Taxonomy" id="80388"/>
    <lineage>
        <taxon>Eukaryota</taxon>
        <taxon>Fungi</taxon>
        <taxon>Dikarya</taxon>
        <taxon>Ascomycota</taxon>
        <taxon>Pezizomycotina</taxon>
        <taxon>Sordariomycetes</taxon>
        <taxon>Hypocreomycetidae</taxon>
        <taxon>Hypocreales</taxon>
        <taxon>Stachybotryaceae</taxon>
        <taxon>Stachybotrys</taxon>
    </lineage>
</organism>
<feature type="domain" description="Enoyl reductase (ER)" evidence="2">
    <location>
        <begin position="35"/>
        <end position="353"/>
    </location>
</feature>
<dbReference type="EMBL" id="JAGPNK010000013">
    <property type="protein sequence ID" value="KAH7309798.1"/>
    <property type="molecule type" value="Genomic_DNA"/>
</dbReference>
<proteinExistence type="predicted"/>
<comment type="caution">
    <text evidence="3">The sequence shown here is derived from an EMBL/GenBank/DDBJ whole genome shotgun (WGS) entry which is preliminary data.</text>
</comment>